<dbReference type="NCBIfam" id="TIGR01842">
    <property type="entry name" value="type_I_sec_PrtD"/>
    <property type="match status" value="1"/>
</dbReference>
<proteinExistence type="predicted"/>
<dbReference type="GO" id="GO:0030256">
    <property type="term" value="C:type I protein secretion system complex"/>
    <property type="evidence" value="ECO:0007669"/>
    <property type="project" value="InterPro"/>
</dbReference>
<dbReference type="InterPro" id="IPR003593">
    <property type="entry name" value="AAA+_ATPase"/>
</dbReference>
<evidence type="ECO:0000256" key="6">
    <source>
        <dbReference type="ARBA" id="ARBA00023136"/>
    </source>
</evidence>
<keyword evidence="2 7" id="KW-0812">Transmembrane</keyword>
<evidence type="ECO:0000259" key="8">
    <source>
        <dbReference type="PROSITE" id="PS50893"/>
    </source>
</evidence>
<evidence type="ECO:0000313" key="10">
    <source>
        <dbReference type="EMBL" id="SHK24753.1"/>
    </source>
</evidence>
<dbReference type="PROSITE" id="PS00211">
    <property type="entry name" value="ABC_TRANSPORTER_1"/>
    <property type="match status" value="1"/>
</dbReference>
<feature type="transmembrane region" description="Helical" evidence="7">
    <location>
        <begin position="127"/>
        <end position="147"/>
    </location>
</feature>
<feature type="domain" description="ABC transmembrane type-1" evidence="9">
    <location>
        <begin position="20"/>
        <end position="294"/>
    </location>
</feature>
<dbReference type="InterPro" id="IPR010128">
    <property type="entry name" value="ATPase_T1SS_PrtD-like"/>
</dbReference>
<feature type="transmembrane region" description="Helical" evidence="7">
    <location>
        <begin position="55"/>
        <end position="72"/>
    </location>
</feature>
<dbReference type="OrthoDB" id="9808328at2"/>
<dbReference type="EMBL" id="FQZQ01000023">
    <property type="protein sequence ID" value="SHK24753.1"/>
    <property type="molecule type" value="Genomic_DNA"/>
</dbReference>
<keyword evidence="4 10" id="KW-0067">ATP-binding</keyword>
<dbReference type="InterPro" id="IPR036640">
    <property type="entry name" value="ABC1_TM_sf"/>
</dbReference>
<dbReference type="PANTHER" id="PTHR24221:SF248">
    <property type="entry name" value="ABC TRANSPORTER TRANSMEMBRANE REGION"/>
    <property type="match status" value="1"/>
</dbReference>
<dbReference type="PROSITE" id="PS50893">
    <property type="entry name" value="ABC_TRANSPORTER_2"/>
    <property type="match status" value="1"/>
</dbReference>
<dbReference type="SMART" id="SM00382">
    <property type="entry name" value="AAA"/>
    <property type="match status" value="1"/>
</dbReference>
<dbReference type="RefSeq" id="WP_073255554.1">
    <property type="nucleotide sequence ID" value="NZ_FQZQ01000023.1"/>
</dbReference>
<evidence type="ECO:0000256" key="7">
    <source>
        <dbReference type="SAM" id="Phobius"/>
    </source>
</evidence>
<dbReference type="Gene3D" id="1.20.1560.10">
    <property type="entry name" value="ABC transporter type 1, transmembrane domain"/>
    <property type="match status" value="1"/>
</dbReference>
<keyword evidence="5 7" id="KW-1133">Transmembrane helix</keyword>
<dbReference type="SUPFAM" id="SSF90123">
    <property type="entry name" value="ABC transporter transmembrane region"/>
    <property type="match status" value="1"/>
</dbReference>
<dbReference type="GO" id="GO:0016887">
    <property type="term" value="F:ATP hydrolysis activity"/>
    <property type="evidence" value="ECO:0007669"/>
    <property type="project" value="InterPro"/>
</dbReference>
<dbReference type="STRING" id="1470563.SAMN05444000_12348"/>
<dbReference type="GO" id="GO:0005524">
    <property type="term" value="F:ATP binding"/>
    <property type="evidence" value="ECO:0007669"/>
    <property type="project" value="UniProtKB-KW"/>
</dbReference>
<evidence type="ECO:0000256" key="1">
    <source>
        <dbReference type="ARBA" id="ARBA00004651"/>
    </source>
</evidence>
<dbReference type="Gene3D" id="3.40.50.300">
    <property type="entry name" value="P-loop containing nucleotide triphosphate hydrolases"/>
    <property type="match status" value="1"/>
</dbReference>
<dbReference type="PANTHER" id="PTHR24221">
    <property type="entry name" value="ATP-BINDING CASSETTE SUB-FAMILY B"/>
    <property type="match status" value="1"/>
</dbReference>
<dbReference type="InterPro" id="IPR011527">
    <property type="entry name" value="ABC1_TM_dom"/>
</dbReference>
<keyword evidence="6 7" id="KW-0472">Membrane</keyword>
<dbReference type="Pfam" id="PF00005">
    <property type="entry name" value="ABC_tran"/>
    <property type="match status" value="1"/>
</dbReference>
<dbReference type="GO" id="GO:0030253">
    <property type="term" value="P:protein secretion by the type I secretion system"/>
    <property type="evidence" value="ECO:0007669"/>
    <property type="project" value="InterPro"/>
</dbReference>
<protein>
    <submittedName>
        <fullName evidence="10">ATP-binding cassette, subfamily C/ATP-binding cassette, subfamily C, exporter for protease/lipase</fullName>
    </submittedName>
</protein>
<accession>A0A1M6QXA4</accession>
<sequence length="566" mass="61082">MAQPTLFTQVMRSGRKQFGGLFFLSFLSNILLLASSIYMLQVFDRVLASGSYDTLIWLSVLAVLAIVAYGFLEFARRKVLTRTGAWIASELSPEVIRRTIAARLSTGRSPAGLGDVRDVRGFVGGDAILAFFDAPWSPVFIAIIWFMHPLLGMIAVAGAVTLFAIGVLNDVITRRSQAQSAMQMRQVHNDADAFVANAEALEGMGMIGSVVTRWRTNHENAEQEGASAAEVSAILFNLSRSIRLGLQIAILGAGAALVLQAELSAGGMIAASIILARALSPVERAISAWKSFGSYRLARSRLARLFKETATPKERISLAKPAGNLAVKDVRYFAPETRAPLVKSVSFQLRPGELCGMLGPSGSGKSSLCRLLVGAWRPSFGEIRLDGAELAEWDSEERGRFIGYLPQQTELFSGTVAENIARMGAVNDDAVLNAAKKAGAHEMILALPEGYETQLGQFRDQLSGGQKQRIGLARALYGDPSFVVLDEPNSNLDGNGEIALQRALSAMKAVGQTVLIVTHVPNLLRQVDKILVIHDGTLKSFGNRDEVMREMMPKGRAAPKPAQAAE</sequence>
<dbReference type="GO" id="GO:0034040">
    <property type="term" value="F:ATPase-coupled lipid transmembrane transporter activity"/>
    <property type="evidence" value="ECO:0007669"/>
    <property type="project" value="TreeGrafter"/>
</dbReference>
<dbReference type="Proteomes" id="UP000183982">
    <property type="component" value="Unassembled WGS sequence"/>
</dbReference>
<feature type="domain" description="ABC transporter" evidence="8">
    <location>
        <begin position="325"/>
        <end position="560"/>
    </location>
</feature>
<evidence type="ECO:0000313" key="11">
    <source>
        <dbReference type="Proteomes" id="UP000183982"/>
    </source>
</evidence>
<keyword evidence="3" id="KW-0547">Nucleotide-binding</keyword>
<name>A0A1M6QXA4_9RHOB</name>
<gene>
    <name evidence="10" type="ORF">SAMN05444000_12348</name>
</gene>
<keyword evidence="10" id="KW-0378">Hydrolase</keyword>
<dbReference type="GO" id="GO:0140359">
    <property type="term" value="F:ABC-type transporter activity"/>
    <property type="evidence" value="ECO:0007669"/>
    <property type="project" value="InterPro"/>
</dbReference>
<evidence type="ECO:0000256" key="2">
    <source>
        <dbReference type="ARBA" id="ARBA00022692"/>
    </source>
</evidence>
<dbReference type="InterPro" id="IPR003439">
    <property type="entry name" value="ABC_transporter-like_ATP-bd"/>
</dbReference>
<dbReference type="SUPFAM" id="SSF52540">
    <property type="entry name" value="P-loop containing nucleoside triphosphate hydrolases"/>
    <property type="match status" value="1"/>
</dbReference>
<evidence type="ECO:0000256" key="5">
    <source>
        <dbReference type="ARBA" id="ARBA00022989"/>
    </source>
</evidence>
<feature type="transmembrane region" description="Helical" evidence="7">
    <location>
        <begin position="21"/>
        <end position="43"/>
    </location>
</feature>
<evidence type="ECO:0000256" key="3">
    <source>
        <dbReference type="ARBA" id="ARBA00022741"/>
    </source>
</evidence>
<evidence type="ECO:0000256" key="4">
    <source>
        <dbReference type="ARBA" id="ARBA00022840"/>
    </source>
</evidence>
<evidence type="ECO:0000259" key="9">
    <source>
        <dbReference type="PROSITE" id="PS50929"/>
    </source>
</evidence>
<feature type="transmembrane region" description="Helical" evidence="7">
    <location>
        <begin position="153"/>
        <end position="172"/>
    </location>
</feature>
<keyword evidence="10" id="KW-0645">Protease</keyword>
<dbReference type="PROSITE" id="PS50929">
    <property type="entry name" value="ABC_TM1F"/>
    <property type="match status" value="1"/>
</dbReference>
<keyword evidence="11" id="KW-1185">Reference proteome</keyword>
<dbReference type="GO" id="GO:0006508">
    <property type="term" value="P:proteolysis"/>
    <property type="evidence" value="ECO:0007669"/>
    <property type="project" value="UniProtKB-KW"/>
</dbReference>
<feature type="transmembrane region" description="Helical" evidence="7">
    <location>
        <begin position="248"/>
        <end position="275"/>
    </location>
</feature>
<organism evidence="10 11">
    <name type="scientific">Shimia gijangensis</name>
    <dbReference type="NCBI Taxonomy" id="1470563"/>
    <lineage>
        <taxon>Bacteria</taxon>
        <taxon>Pseudomonadati</taxon>
        <taxon>Pseudomonadota</taxon>
        <taxon>Alphaproteobacteria</taxon>
        <taxon>Rhodobacterales</taxon>
        <taxon>Roseobacteraceae</taxon>
    </lineage>
</organism>
<dbReference type="GO" id="GO:0008233">
    <property type="term" value="F:peptidase activity"/>
    <property type="evidence" value="ECO:0007669"/>
    <property type="project" value="UniProtKB-KW"/>
</dbReference>
<dbReference type="InterPro" id="IPR017871">
    <property type="entry name" value="ABC_transporter-like_CS"/>
</dbReference>
<comment type="subcellular location">
    <subcellularLocation>
        <location evidence="1">Cell membrane</location>
        <topology evidence="1">Multi-pass membrane protein</topology>
    </subcellularLocation>
</comment>
<dbReference type="GO" id="GO:0005886">
    <property type="term" value="C:plasma membrane"/>
    <property type="evidence" value="ECO:0007669"/>
    <property type="project" value="UniProtKB-SubCell"/>
</dbReference>
<dbReference type="AlphaFoldDB" id="A0A1M6QXA4"/>
<reference evidence="11" key="1">
    <citation type="submission" date="2016-11" db="EMBL/GenBank/DDBJ databases">
        <authorList>
            <person name="Varghese N."/>
            <person name="Submissions S."/>
        </authorList>
    </citation>
    <scope>NUCLEOTIDE SEQUENCE [LARGE SCALE GENOMIC DNA]</scope>
    <source>
        <strain evidence="11">DSM 100564</strain>
    </source>
</reference>
<dbReference type="InterPro" id="IPR027417">
    <property type="entry name" value="P-loop_NTPase"/>
</dbReference>
<dbReference type="Pfam" id="PF00664">
    <property type="entry name" value="ABC_membrane"/>
    <property type="match status" value="1"/>
</dbReference>
<dbReference type="InterPro" id="IPR039421">
    <property type="entry name" value="Type_1_exporter"/>
</dbReference>